<dbReference type="GO" id="GO:0008233">
    <property type="term" value="F:peptidase activity"/>
    <property type="evidence" value="ECO:0007669"/>
    <property type="project" value="UniProtKB-KW"/>
</dbReference>
<dbReference type="CDD" id="cd07016">
    <property type="entry name" value="S14_ClpP_1"/>
    <property type="match status" value="1"/>
</dbReference>
<evidence type="ECO:0000256" key="3">
    <source>
        <dbReference type="ARBA" id="ARBA00022670"/>
    </source>
</evidence>
<keyword evidence="2" id="KW-0963">Cytoplasm</keyword>
<evidence type="ECO:0000256" key="7">
    <source>
        <dbReference type="SAM" id="MobiDB-lite"/>
    </source>
</evidence>
<evidence type="ECO:0000256" key="4">
    <source>
        <dbReference type="ARBA" id="ARBA00022801"/>
    </source>
</evidence>
<dbReference type="SUPFAM" id="SSF52096">
    <property type="entry name" value="ClpP/crotonase"/>
    <property type="match status" value="1"/>
</dbReference>
<comment type="similarity">
    <text evidence="1 6">Belongs to the peptidase S14 family.</text>
</comment>
<sequence length="280" mass="31166">MKIDRSKGFFNATKQSDKKAKMDIFGEIVDDQISNSQTSAISFRDALNSFGDVEEIEINLNSPGGSVFSGIAIANQISSHSARVTVNISGVAASIASVIAISADHVKMAKNSMMMIHEVWSPFVGSHNEMRKFADDLEKINETVFNSYLQKNPKIEHALLKDMMAKETWLSSDEALELGLVDEVTHANKASAKISKEMEAQFKNMPELNNDVVETPKETEEVTVDDVMAILKAIQSDVKEIKENTKTKEEKEEKSDETKTQEVPVNSFARLFNLSREDDK</sequence>
<dbReference type="InterPro" id="IPR001907">
    <property type="entry name" value="ClpP"/>
</dbReference>
<dbReference type="InterPro" id="IPR023562">
    <property type="entry name" value="ClpP/TepA"/>
</dbReference>
<proteinExistence type="inferred from homology"/>
<dbReference type="EMBL" id="CP069486">
    <property type="protein sequence ID" value="QRO85132.1"/>
    <property type="molecule type" value="Genomic_DNA"/>
</dbReference>
<feature type="region of interest" description="Disordered" evidence="7">
    <location>
        <begin position="240"/>
        <end position="280"/>
    </location>
</feature>
<evidence type="ECO:0000313" key="9">
    <source>
        <dbReference type="Proteomes" id="UP000627155"/>
    </source>
</evidence>
<organism evidence="8 9">
    <name type="scientific">Mammaliicoccus vitulinus</name>
    <dbReference type="NCBI Taxonomy" id="71237"/>
    <lineage>
        <taxon>Bacteria</taxon>
        <taxon>Bacillati</taxon>
        <taxon>Bacillota</taxon>
        <taxon>Bacilli</taxon>
        <taxon>Bacillales</taxon>
        <taxon>Staphylococcaceae</taxon>
        <taxon>Mammaliicoccus</taxon>
    </lineage>
</organism>
<dbReference type="Pfam" id="PF00574">
    <property type="entry name" value="CLP_protease"/>
    <property type="match status" value="1"/>
</dbReference>
<dbReference type="PANTHER" id="PTHR10381:SF70">
    <property type="entry name" value="ATP-DEPENDENT CLP PROTEASE PROTEOLYTIC SUBUNIT"/>
    <property type="match status" value="1"/>
</dbReference>
<reference evidence="8 9" key="1">
    <citation type="submission" date="2021-02" db="EMBL/GenBank/DDBJ databases">
        <title>FDA dAtabase for Regulatory Grade micrObial Sequences (FDA-ARGOS): Supporting development and validation of Infectious Disease Dx tests.</title>
        <authorList>
            <person name="Sproer C."/>
            <person name="Gronow S."/>
            <person name="Severitt S."/>
            <person name="Schroder I."/>
            <person name="Tallon L."/>
            <person name="Sadzewicz L."/>
            <person name="Zhao X."/>
            <person name="Boylan J."/>
            <person name="Ott S."/>
            <person name="Bowen H."/>
            <person name="Vavikolanu K."/>
            <person name="Mehta A."/>
            <person name="Aluvathingal J."/>
            <person name="Nadendla S."/>
            <person name="Lowell S."/>
            <person name="Myers T."/>
            <person name="Yan Y."/>
            <person name="Sichtig H."/>
        </authorList>
    </citation>
    <scope>NUCLEOTIDE SEQUENCE [LARGE SCALE GENOMIC DNA]</scope>
    <source>
        <strain evidence="8 9">FDAARGOS_1207</strain>
    </source>
</reference>
<dbReference type="PRINTS" id="PR00127">
    <property type="entry name" value="CLPPROTEASEP"/>
</dbReference>
<gene>
    <name evidence="8" type="ORF">I6J37_00030</name>
</gene>
<keyword evidence="9" id="KW-1185">Reference proteome</keyword>
<evidence type="ECO:0000256" key="1">
    <source>
        <dbReference type="ARBA" id="ARBA00007039"/>
    </source>
</evidence>
<dbReference type="Proteomes" id="UP000627155">
    <property type="component" value="Chromosome"/>
</dbReference>
<keyword evidence="5" id="KW-0720">Serine protease</keyword>
<name>A0ABX7HEU2_9STAP</name>
<dbReference type="GO" id="GO:0006508">
    <property type="term" value="P:proteolysis"/>
    <property type="evidence" value="ECO:0007669"/>
    <property type="project" value="UniProtKB-KW"/>
</dbReference>
<dbReference type="NCBIfam" id="NF045542">
    <property type="entry name" value="Clp_rel_HeadMat"/>
    <property type="match status" value="1"/>
</dbReference>
<dbReference type="RefSeq" id="WP_103322853.1">
    <property type="nucleotide sequence ID" value="NZ_CP069486.1"/>
</dbReference>
<evidence type="ECO:0000256" key="2">
    <source>
        <dbReference type="ARBA" id="ARBA00022490"/>
    </source>
</evidence>
<dbReference type="InterPro" id="IPR029045">
    <property type="entry name" value="ClpP/crotonase-like_dom_sf"/>
</dbReference>
<protein>
    <recommendedName>
        <fullName evidence="6">ATP-dependent Clp protease proteolytic subunit</fullName>
    </recommendedName>
</protein>
<feature type="compositionally biased region" description="Basic and acidic residues" evidence="7">
    <location>
        <begin position="240"/>
        <end position="260"/>
    </location>
</feature>
<keyword evidence="4" id="KW-0378">Hydrolase</keyword>
<dbReference type="PANTHER" id="PTHR10381">
    <property type="entry name" value="ATP-DEPENDENT CLP PROTEASE PROTEOLYTIC SUBUNIT"/>
    <property type="match status" value="1"/>
</dbReference>
<accession>A0ABX7HEU2</accession>
<evidence type="ECO:0000256" key="6">
    <source>
        <dbReference type="RuleBase" id="RU003567"/>
    </source>
</evidence>
<evidence type="ECO:0000256" key="5">
    <source>
        <dbReference type="ARBA" id="ARBA00022825"/>
    </source>
</evidence>
<evidence type="ECO:0000313" key="8">
    <source>
        <dbReference type="EMBL" id="QRO85132.1"/>
    </source>
</evidence>
<dbReference type="Gene3D" id="3.90.226.10">
    <property type="entry name" value="2-enoyl-CoA Hydratase, Chain A, domain 1"/>
    <property type="match status" value="1"/>
</dbReference>
<keyword evidence="3 8" id="KW-0645">Protease</keyword>